<sequence length="89" mass="10104">MSSAPFLTRDSKDVEHCDDIFAQLNELRKSGQLCDCVLAIGKFNFPAHKAVLVERIPFFADVFFGEAPKEDLMRVLRNIKPRYSADEAL</sequence>
<feature type="domain" description="BTB" evidence="1">
    <location>
        <begin position="34"/>
        <end position="89"/>
    </location>
</feature>
<gene>
    <name evidence="2" type="ORF">DILT_LOCUS17746</name>
</gene>
<reference evidence="2 3" key="1">
    <citation type="submission" date="2018-11" db="EMBL/GenBank/DDBJ databases">
        <authorList>
            <consortium name="Pathogen Informatics"/>
        </authorList>
    </citation>
    <scope>NUCLEOTIDE SEQUENCE [LARGE SCALE GENOMIC DNA]</scope>
</reference>
<evidence type="ECO:0000313" key="3">
    <source>
        <dbReference type="Proteomes" id="UP000281553"/>
    </source>
</evidence>
<dbReference type="AlphaFoldDB" id="A0A3P7R529"/>
<keyword evidence="3" id="KW-1185">Reference proteome</keyword>
<dbReference type="InterPro" id="IPR011333">
    <property type="entry name" value="SKP1/BTB/POZ_sf"/>
</dbReference>
<accession>A0A3P7R529</accession>
<organism evidence="2 3">
    <name type="scientific">Dibothriocephalus latus</name>
    <name type="common">Fish tapeworm</name>
    <name type="synonym">Diphyllobothrium latum</name>
    <dbReference type="NCBI Taxonomy" id="60516"/>
    <lineage>
        <taxon>Eukaryota</taxon>
        <taxon>Metazoa</taxon>
        <taxon>Spiralia</taxon>
        <taxon>Lophotrochozoa</taxon>
        <taxon>Platyhelminthes</taxon>
        <taxon>Cestoda</taxon>
        <taxon>Eucestoda</taxon>
        <taxon>Diphyllobothriidea</taxon>
        <taxon>Diphyllobothriidae</taxon>
        <taxon>Dibothriocephalus</taxon>
    </lineage>
</organism>
<proteinExistence type="predicted"/>
<dbReference type="SUPFAM" id="SSF54695">
    <property type="entry name" value="POZ domain"/>
    <property type="match status" value="1"/>
</dbReference>
<dbReference type="Pfam" id="PF00651">
    <property type="entry name" value="BTB"/>
    <property type="match status" value="1"/>
</dbReference>
<dbReference type="Gene3D" id="3.30.710.10">
    <property type="entry name" value="Potassium Channel Kv1.1, Chain A"/>
    <property type="match status" value="1"/>
</dbReference>
<dbReference type="OrthoDB" id="6357972at2759"/>
<dbReference type="Proteomes" id="UP000281553">
    <property type="component" value="Unassembled WGS sequence"/>
</dbReference>
<protein>
    <recommendedName>
        <fullName evidence="1">BTB domain-containing protein</fullName>
    </recommendedName>
</protein>
<dbReference type="PROSITE" id="PS50097">
    <property type="entry name" value="BTB"/>
    <property type="match status" value="1"/>
</dbReference>
<dbReference type="EMBL" id="UYRU01094454">
    <property type="protein sequence ID" value="VDN39042.1"/>
    <property type="molecule type" value="Genomic_DNA"/>
</dbReference>
<evidence type="ECO:0000313" key="2">
    <source>
        <dbReference type="EMBL" id="VDN39042.1"/>
    </source>
</evidence>
<evidence type="ECO:0000259" key="1">
    <source>
        <dbReference type="PROSITE" id="PS50097"/>
    </source>
</evidence>
<name>A0A3P7R529_DIBLA</name>
<dbReference type="InterPro" id="IPR000210">
    <property type="entry name" value="BTB/POZ_dom"/>
</dbReference>